<evidence type="ECO:0000313" key="9">
    <source>
        <dbReference type="Proteomes" id="UP000239685"/>
    </source>
</evidence>
<comment type="caution">
    <text evidence="8">The sequence shown here is derived from an EMBL/GenBank/DDBJ whole genome shotgun (WGS) entry which is preliminary data.</text>
</comment>
<dbReference type="PANTHER" id="PTHR30443">
    <property type="entry name" value="INNER MEMBRANE PROTEIN"/>
    <property type="match status" value="1"/>
</dbReference>
<evidence type="ECO:0000256" key="5">
    <source>
        <dbReference type="ARBA" id="ARBA00022989"/>
    </source>
</evidence>
<gene>
    <name evidence="8" type="ORF">CDQ78_07470</name>
</gene>
<name>A0A855NDS0_CAMHY</name>
<reference evidence="8 9" key="1">
    <citation type="submission" date="2017-06" db="EMBL/GenBank/DDBJ databases">
        <title>Updating the genomic taxonomy and epidemiology of Campylobacter hyointestinalis; discovery in New Zealand farmed ruminants.</title>
        <authorList>
            <person name="Wilkinson D.A."/>
            <person name="Fayaz A."/>
            <person name="Biggs P.J."/>
            <person name="Midwinter A.C."/>
        </authorList>
    </citation>
    <scope>NUCLEOTIDE SEQUENCE [LARGE SCALE GENOMIC DNA]</scope>
    <source>
        <strain evidence="8 9">S1614a</strain>
    </source>
</reference>
<dbReference type="Proteomes" id="UP000239685">
    <property type="component" value="Unassembled WGS sequence"/>
</dbReference>
<dbReference type="EMBL" id="NIQP01000007">
    <property type="protein sequence ID" value="PPB71254.1"/>
    <property type="molecule type" value="Genomic_DNA"/>
</dbReference>
<organism evidence="8 9">
    <name type="scientific">Campylobacter hyointestinalis subsp. hyointestinalis</name>
    <dbReference type="NCBI Taxonomy" id="91352"/>
    <lineage>
        <taxon>Bacteria</taxon>
        <taxon>Pseudomonadati</taxon>
        <taxon>Campylobacterota</taxon>
        <taxon>Epsilonproteobacteria</taxon>
        <taxon>Campylobacterales</taxon>
        <taxon>Campylobacteraceae</taxon>
        <taxon>Campylobacter</taxon>
    </lineage>
</organism>
<dbReference type="InterPro" id="IPR000917">
    <property type="entry name" value="Sulfatase_N"/>
</dbReference>
<keyword evidence="5" id="KW-1133">Transmembrane helix</keyword>
<evidence type="ECO:0000256" key="2">
    <source>
        <dbReference type="ARBA" id="ARBA00022475"/>
    </source>
</evidence>
<dbReference type="InterPro" id="IPR040423">
    <property type="entry name" value="PEA_transferase"/>
</dbReference>
<dbReference type="GO" id="GO:0005886">
    <property type="term" value="C:plasma membrane"/>
    <property type="evidence" value="ECO:0007669"/>
    <property type="project" value="UniProtKB-SubCell"/>
</dbReference>
<proteinExistence type="predicted"/>
<keyword evidence="2" id="KW-1003">Cell membrane</keyword>
<sequence length="376" mass="43937">MYLKQWIDIIYQTFINQNEMLKEIKIMEGNLDKSIKSTNYQVEIKNAIPKIALIIGESTQRNYMNLYGYPLKNTQNLSQKTKNGELFIFNDIISSYSHTNQALESVLTFKNYENSSTAWYKHMNLIDILKLAGYKTFWLSNQESVASYGNSYSVIAKRSHITKYSSQRVDGKSPLTYDGILLDIFKTLPQTKENSFYIFHLLGTHRGYKERYPANFEKFTYQDIKTDINLDKKQSKIVANYVNAILYNDKIVSDIMDKFKDDEAIVFYLSDHGEEVYDFRDFAGHSDTMASRYMVEIPFMIYVSSQLKQNRPDIIKKIQNAQNLPFMSDDFIHAFMDIAGIKSKDFNNTRSLFDNAFNASRKRFYSGKDYDLELKP</sequence>
<keyword evidence="4" id="KW-0812">Transmembrane</keyword>
<dbReference type="PANTHER" id="PTHR30443:SF2">
    <property type="entry name" value="PHOSPHOETHANOLAMINE TRANSFERASE EPTC"/>
    <property type="match status" value="1"/>
</dbReference>
<evidence type="ECO:0000256" key="3">
    <source>
        <dbReference type="ARBA" id="ARBA00022679"/>
    </source>
</evidence>
<dbReference type="GO" id="GO:0009244">
    <property type="term" value="P:lipopolysaccharide core region biosynthetic process"/>
    <property type="evidence" value="ECO:0007669"/>
    <property type="project" value="TreeGrafter"/>
</dbReference>
<evidence type="ECO:0000256" key="1">
    <source>
        <dbReference type="ARBA" id="ARBA00004651"/>
    </source>
</evidence>
<keyword evidence="3" id="KW-0808">Transferase</keyword>
<accession>A0A855NDS0</accession>
<dbReference type="InterPro" id="IPR058130">
    <property type="entry name" value="PEA_transf_C"/>
</dbReference>
<comment type="subcellular location">
    <subcellularLocation>
        <location evidence="1">Cell membrane</location>
        <topology evidence="1">Multi-pass membrane protein</topology>
    </subcellularLocation>
</comment>
<evidence type="ECO:0000313" key="8">
    <source>
        <dbReference type="EMBL" id="PPB71254.1"/>
    </source>
</evidence>
<dbReference type="AlphaFoldDB" id="A0A855NDS0"/>
<dbReference type="Pfam" id="PF00884">
    <property type="entry name" value="Sulfatase"/>
    <property type="match status" value="1"/>
</dbReference>
<evidence type="ECO:0000256" key="6">
    <source>
        <dbReference type="ARBA" id="ARBA00023136"/>
    </source>
</evidence>
<feature type="domain" description="Sulfatase N-terminal" evidence="7">
    <location>
        <begin position="51"/>
        <end position="341"/>
    </location>
</feature>
<evidence type="ECO:0000259" key="7">
    <source>
        <dbReference type="Pfam" id="PF00884"/>
    </source>
</evidence>
<dbReference type="InterPro" id="IPR017850">
    <property type="entry name" value="Alkaline_phosphatase_core_sf"/>
</dbReference>
<evidence type="ECO:0000256" key="4">
    <source>
        <dbReference type="ARBA" id="ARBA00022692"/>
    </source>
</evidence>
<protein>
    <recommendedName>
        <fullName evidence="7">Sulfatase N-terminal domain-containing protein</fullName>
    </recommendedName>
</protein>
<dbReference type="CDD" id="cd16017">
    <property type="entry name" value="LptA"/>
    <property type="match status" value="1"/>
</dbReference>
<dbReference type="Gene3D" id="3.40.720.10">
    <property type="entry name" value="Alkaline Phosphatase, subunit A"/>
    <property type="match status" value="1"/>
</dbReference>
<dbReference type="GO" id="GO:0016776">
    <property type="term" value="F:phosphotransferase activity, phosphate group as acceptor"/>
    <property type="evidence" value="ECO:0007669"/>
    <property type="project" value="TreeGrafter"/>
</dbReference>
<keyword evidence="6" id="KW-0472">Membrane</keyword>
<dbReference type="SUPFAM" id="SSF53649">
    <property type="entry name" value="Alkaline phosphatase-like"/>
    <property type="match status" value="1"/>
</dbReference>